<organism evidence="1 2">
    <name type="scientific">Nannocystis pusilla</name>
    <dbReference type="NCBI Taxonomy" id="889268"/>
    <lineage>
        <taxon>Bacteria</taxon>
        <taxon>Pseudomonadati</taxon>
        <taxon>Myxococcota</taxon>
        <taxon>Polyangia</taxon>
        <taxon>Nannocystales</taxon>
        <taxon>Nannocystaceae</taxon>
        <taxon>Nannocystis</taxon>
    </lineage>
</organism>
<sequence>MDRPPGKLVSDALRDGYAASGWFARVEREPDASIDAELHGRVLAIEEVDLTETRWAAHLRLELELFDARTHERLWAHDYDLTRPLAERSPDGLAAAISAGLREVIDASAPSLGAASSRSCARAGARHQPPAIGRGADGTSGRKSFCDLRLAGSAKTAGRIAAARPSMGFEVGLVVVRTDFSGRRRRGPECCESWRAVLCTGRARDRRLRRGALSVI</sequence>
<evidence type="ECO:0000313" key="2">
    <source>
        <dbReference type="Proteomes" id="UP001150924"/>
    </source>
</evidence>
<reference evidence="1" key="1">
    <citation type="submission" date="2022-11" db="EMBL/GenBank/DDBJ databases">
        <title>Minimal conservation of predation-associated metabolite biosynthetic gene clusters underscores biosynthetic potential of Myxococcota including descriptions for ten novel species: Archangium lansinium sp. nov., Myxococcus landrumus sp. nov., Nannocystis bai.</title>
        <authorList>
            <person name="Ahearne A."/>
            <person name="Stevens C."/>
            <person name="Phillips K."/>
        </authorList>
    </citation>
    <scope>NUCLEOTIDE SEQUENCE</scope>
    <source>
        <strain evidence="1">Na p29</strain>
    </source>
</reference>
<proteinExistence type="predicted"/>
<dbReference type="Proteomes" id="UP001150924">
    <property type="component" value="Unassembled WGS sequence"/>
</dbReference>
<protein>
    <submittedName>
        <fullName evidence="1">Uncharacterized protein</fullName>
    </submittedName>
</protein>
<dbReference type="AlphaFoldDB" id="A0A9X3J521"/>
<dbReference type="SUPFAM" id="SSF159594">
    <property type="entry name" value="XCC0632-like"/>
    <property type="match status" value="1"/>
</dbReference>
<dbReference type="EMBL" id="JAPNKE010000002">
    <property type="protein sequence ID" value="MCY1013693.1"/>
    <property type="molecule type" value="Genomic_DNA"/>
</dbReference>
<name>A0A9X3J521_9BACT</name>
<dbReference type="Gene3D" id="3.40.50.10610">
    <property type="entry name" value="ABC-type transport auxiliary lipoprotein component"/>
    <property type="match status" value="1"/>
</dbReference>
<keyword evidence="2" id="KW-1185">Reference proteome</keyword>
<gene>
    <name evidence="1" type="ORF">OV079_50835</name>
</gene>
<accession>A0A9X3J521</accession>
<dbReference type="RefSeq" id="WP_267777788.1">
    <property type="nucleotide sequence ID" value="NZ_JAPNKE010000002.1"/>
</dbReference>
<comment type="caution">
    <text evidence="1">The sequence shown here is derived from an EMBL/GenBank/DDBJ whole genome shotgun (WGS) entry which is preliminary data.</text>
</comment>
<evidence type="ECO:0000313" key="1">
    <source>
        <dbReference type="EMBL" id="MCY1013693.1"/>
    </source>
</evidence>